<keyword evidence="1" id="KW-0238">DNA-binding</keyword>
<dbReference type="InterPro" id="IPR003018">
    <property type="entry name" value="GAF"/>
</dbReference>
<dbReference type="Pfam" id="PF01590">
    <property type="entry name" value="GAF"/>
    <property type="match status" value="1"/>
</dbReference>
<dbReference type="AlphaFoldDB" id="A0A8H9H083"/>
<reference evidence="3" key="2">
    <citation type="submission" date="2020-09" db="EMBL/GenBank/DDBJ databases">
        <authorList>
            <person name="Sun Q."/>
            <person name="Zhou Y."/>
        </authorList>
    </citation>
    <scope>NUCLEOTIDE SEQUENCE</scope>
    <source>
        <strain evidence="3">CGMCC 4.7138</strain>
    </source>
</reference>
<dbReference type="EMBL" id="BMMN01000006">
    <property type="protein sequence ID" value="GGO15322.1"/>
    <property type="molecule type" value="Genomic_DNA"/>
</dbReference>
<reference evidence="3" key="1">
    <citation type="journal article" date="2014" name="Int. J. Syst. Evol. Microbiol.">
        <title>Complete genome sequence of Corynebacterium casei LMG S-19264T (=DSM 44701T), isolated from a smear-ripened cheese.</title>
        <authorList>
            <consortium name="US DOE Joint Genome Institute (JGI-PGF)"/>
            <person name="Walter F."/>
            <person name="Albersmeier A."/>
            <person name="Kalinowski J."/>
            <person name="Ruckert C."/>
        </authorList>
    </citation>
    <scope>NUCLEOTIDE SEQUENCE</scope>
    <source>
        <strain evidence="3">CGMCC 4.7138</strain>
    </source>
</reference>
<evidence type="ECO:0000256" key="1">
    <source>
        <dbReference type="ARBA" id="ARBA00023125"/>
    </source>
</evidence>
<name>A0A8H9H083_9ACTN</name>
<dbReference type="GO" id="GO:0000160">
    <property type="term" value="P:phosphorelay signal transduction system"/>
    <property type="evidence" value="ECO:0007669"/>
    <property type="project" value="InterPro"/>
</dbReference>
<comment type="caution">
    <text evidence="3">The sequence shown here is derived from an EMBL/GenBank/DDBJ whole genome shotgun (WGS) entry which is preliminary data.</text>
</comment>
<organism evidence="3 4">
    <name type="scientific">Microbispora bryophytorum</name>
    <dbReference type="NCBI Taxonomy" id="1460882"/>
    <lineage>
        <taxon>Bacteria</taxon>
        <taxon>Bacillati</taxon>
        <taxon>Actinomycetota</taxon>
        <taxon>Actinomycetes</taxon>
        <taxon>Streptosporangiales</taxon>
        <taxon>Streptosporangiaceae</taxon>
        <taxon>Microbispora</taxon>
    </lineage>
</organism>
<dbReference type="InterPro" id="IPR001867">
    <property type="entry name" value="OmpR/PhoB-type_DNA-bd"/>
</dbReference>
<evidence type="ECO:0000313" key="4">
    <source>
        <dbReference type="Proteomes" id="UP000653480"/>
    </source>
</evidence>
<proteinExistence type="predicted"/>
<dbReference type="Proteomes" id="UP000653480">
    <property type="component" value="Unassembled WGS sequence"/>
</dbReference>
<dbReference type="GO" id="GO:0006355">
    <property type="term" value="P:regulation of DNA-templated transcription"/>
    <property type="evidence" value="ECO:0007669"/>
    <property type="project" value="InterPro"/>
</dbReference>
<gene>
    <name evidence="3" type="ORF">GCM10011574_36660</name>
</gene>
<sequence length="440" mass="46992">MAPEDAESEGAVTNPWLALESGADATERAGELRRAHERFLSAGAIDGPIDGPVRAVVADSWRRSARAVDPDALAPLELTDAGLEEYRSAHPLAKVLPLFRDLLGGIADDGRHLLAVCDAAGRLLWVEGHRGARARAERMNFVAGARWDESHAGTNAPGVALTVGHPVQIFAAEHFAVPVQPWTCAAAPVHDPHTGRLLGAVDVTGGDNLASPYSLALVQAAARAAEAHLASNHGATLPVAGPASAVTLTALGRDDAVLTEGPRRIRLGPRHSEIVVLLACHPGGLSSDQLSAELYGDRMLNPVTLRAELSRLRHRLGPLLDSRPYRLRVPVRADFQTLAEHLADANPDAALRAYRGPLLPGSDAPGVVWQRRLLDDGVRDLLVARRDPALLERWTRAPWGRDDIVAWQALLAALPAGSPARARAGRRVRDLDAEYGLPSR</sequence>
<protein>
    <submittedName>
        <fullName evidence="3">Transcriptional regulator</fullName>
    </submittedName>
</protein>
<keyword evidence="4" id="KW-1185">Reference proteome</keyword>
<dbReference type="SMART" id="SM00862">
    <property type="entry name" value="Trans_reg_C"/>
    <property type="match status" value="1"/>
</dbReference>
<dbReference type="Gene3D" id="3.30.450.40">
    <property type="match status" value="1"/>
</dbReference>
<evidence type="ECO:0000313" key="3">
    <source>
        <dbReference type="EMBL" id="GGO15322.1"/>
    </source>
</evidence>
<feature type="domain" description="OmpR/PhoB-type" evidence="2">
    <location>
        <begin position="262"/>
        <end position="327"/>
    </location>
</feature>
<evidence type="ECO:0000259" key="2">
    <source>
        <dbReference type="SMART" id="SM00862"/>
    </source>
</evidence>
<dbReference type="GO" id="GO:0003677">
    <property type="term" value="F:DNA binding"/>
    <property type="evidence" value="ECO:0007669"/>
    <property type="project" value="UniProtKB-KW"/>
</dbReference>
<dbReference type="InterPro" id="IPR029016">
    <property type="entry name" value="GAF-like_dom_sf"/>
</dbReference>
<accession>A0A8H9H083</accession>